<keyword evidence="1" id="KW-0576">Peroxisome</keyword>
<keyword evidence="1" id="KW-0720">Serine protease</keyword>
<keyword evidence="3" id="KW-1185">Reference proteome</keyword>
<dbReference type="KEGG" id="bfo:118410008"/>
<dbReference type="Gene3D" id="2.40.10.10">
    <property type="entry name" value="Trypsin-like serine proteases"/>
    <property type="match status" value="3"/>
</dbReference>
<dbReference type="InterPro" id="IPR009003">
    <property type="entry name" value="Peptidase_S1_PA"/>
</dbReference>
<evidence type="ECO:0000256" key="1">
    <source>
        <dbReference type="PIRNR" id="PIRNR037989"/>
    </source>
</evidence>
<gene>
    <name evidence="4 5" type="primary">LOC118410008</name>
    <name evidence="2" type="ORF">BRAFLDRAFT_85874</name>
</gene>
<dbReference type="PANTHER" id="PTHR21004:SF0">
    <property type="entry name" value="PEROXISOMAL LEADER PEPTIDE-PROCESSING PROTEASE"/>
    <property type="match status" value="1"/>
</dbReference>
<dbReference type="eggNOG" id="KOG1320">
    <property type="taxonomic scope" value="Eukaryota"/>
</dbReference>
<reference evidence="3" key="2">
    <citation type="journal article" date="2020" name="Nat. Ecol. Evol.">
        <title>Deeply conserved synteny resolves early events in vertebrate evolution.</title>
        <authorList>
            <person name="Simakov O."/>
            <person name="Marletaz F."/>
            <person name="Yue J.X."/>
            <person name="O'Connell B."/>
            <person name="Jenkins J."/>
            <person name="Brandt A."/>
            <person name="Calef R."/>
            <person name="Tung C.H."/>
            <person name="Huang T.K."/>
            <person name="Schmutz J."/>
            <person name="Satoh N."/>
            <person name="Yu J.K."/>
            <person name="Putnam N.H."/>
            <person name="Green R.E."/>
            <person name="Rokhsar D.S."/>
        </authorList>
    </citation>
    <scope>NUCLEOTIDE SEQUENCE [LARGE SCALE GENOMIC DNA]</scope>
    <source>
        <strain evidence="3">S238N-H82</strain>
    </source>
</reference>
<comment type="PTM">
    <text evidence="1">The full-lengh TYSND1 is the active the proteolytic processing of PTS1- and PTS2-proteins and in self-cleavage, and intermolecular self-cleavage of TYSND1 down-regulates its protease activity.</text>
</comment>
<comment type="function">
    <text evidence="1">Peroxisomal protease that mediates both the removal of the leader peptide from proteins containing a PTS2 target sequence and processes several PTS1-containing proteins. Catalyzes the processing of PTS1-proteins involved in the peroxisomal beta-oxidation of fatty acids.</text>
</comment>
<dbReference type="STRING" id="7739.C3Y246"/>
<dbReference type="RefSeq" id="XP_035667348.1">
    <property type="nucleotide sequence ID" value="XM_035811455.1"/>
</dbReference>
<keyword evidence="1" id="KW-0378">Hydrolase</keyword>
<dbReference type="GeneID" id="118410008"/>
<dbReference type="InParanoid" id="C3Y246"/>
<dbReference type="GO" id="GO:0004252">
    <property type="term" value="F:serine-type endopeptidase activity"/>
    <property type="evidence" value="ECO:0000318"/>
    <property type="project" value="GO_Central"/>
</dbReference>
<dbReference type="Pfam" id="PF13365">
    <property type="entry name" value="Trypsin_2"/>
    <property type="match status" value="2"/>
</dbReference>
<dbReference type="PANTHER" id="PTHR21004">
    <property type="entry name" value="SERINE PROTEASE-RELATED"/>
    <property type="match status" value="1"/>
</dbReference>
<keyword evidence="1" id="KW-0645">Protease</keyword>
<evidence type="ECO:0000313" key="5">
    <source>
        <dbReference type="RefSeq" id="XP_035667348.1"/>
    </source>
</evidence>
<reference evidence="4 5" key="3">
    <citation type="submission" date="2025-04" db="UniProtKB">
        <authorList>
            <consortium name="RefSeq"/>
        </authorList>
    </citation>
    <scope>IDENTIFICATION</scope>
    <source>
        <strain evidence="4 5">S238N-H82</strain>
        <tissue evidence="4 5">Testes</tissue>
    </source>
</reference>
<dbReference type="GO" id="GO:0005777">
    <property type="term" value="C:peroxisome"/>
    <property type="evidence" value="ECO:0000318"/>
    <property type="project" value="GO_Central"/>
</dbReference>
<dbReference type="RefSeq" id="XP_035667347.1">
    <property type="nucleotide sequence ID" value="XM_035811454.1"/>
</dbReference>
<protein>
    <recommendedName>
        <fullName evidence="1">Peroxisomal leader peptide-processing protease</fullName>
        <ecNumber evidence="1">3.4.21.-</ecNumber>
    </recommendedName>
</protein>
<organism>
    <name type="scientific">Branchiostoma floridae</name>
    <name type="common">Florida lancelet</name>
    <name type="synonym">Amphioxus</name>
    <dbReference type="NCBI Taxonomy" id="7739"/>
    <lineage>
        <taxon>Eukaryota</taxon>
        <taxon>Metazoa</taxon>
        <taxon>Chordata</taxon>
        <taxon>Cephalochordata</taxon>
        <taxon>Leptocardii</taxon>
        <taxon>Amphioxiformes</taxon>
        <taxon>Branchiostomatidae</taxon>
        <taxon>Branchiostoma</taxon>
    </lineage>
</organism>
<comment type="similarity">
    <text evidence="1">Belongs to the peptidase S1B family.</text>
</comment>
<dbReference type="GO" id="GO:0016485">
    <property type="term" value="P:protein processing"/>
    <property type="evidence" value="ECO:0000318"/>
    <property type="project" value="GO_Central"/>
</dbReference>
<comment type="subcellular location">
    <subcellularLocation>
        <location evidence="1">Peroxisome</location>
    </subcellularLocation>
</comment>
<dbReference type="FunFam" id="2.40.10.10:FF:000096">
    <property type="entry name" value="Glyoxysomal processing protease glyoxysomal"/>
    <property type="match status" value="1"/>
</dbReference>
<evidence type="ECO:0000313" key="4">
    <source>
        <dbReference type="RefSeq" id="XP_035667347.1"/>
    </source>
</evidence>
<evidence type="ECO:0000313" key="3">
    <source>
        <dbReference type="Proteomes" id="UP000001554"/>
    </source>
</evidence>
<dbReference type="EMBL" id="GG666480">
    <property type="protein sequence ID" value="EEN65936.1"/>
    <property type="molecule type" value="Genomic_DNA"/>
</dbReference>
<accession>C3Y246</accession>
<sequence>MLQEACIVSVSGESSKSSGNHGEVTGHSCSGVIVDRQRGLVLSHGVAFSPYLPDEFTSHQVRRQGWYKPQDTDRFNIEVIVRPRSEKGQPEASDRFLQPIQQPIPAATTAGGKLASELDSPPEKKCSAELLLLWRCIDFDDAVRKLMPKYDNWHFDEPPNNPADSRRDPSHQIEAVQSCVKTDWMAEVSLSWFALLKLKESEKGAESSAVVGVEQAQIGSPVMAVGTPFGVLCPSVFMNSLAKGIVCNTAGKGGALILTDARCLPGTEGGPLLTVDRDGKWMLLGLVAAPLCWKANEWIGLSLVCSFHAVLDSLAHLVPWPLIPAAAVIHSIQEPPHPALSQVEKSIVMIEAGEIWGSGVVVHVDESKVYLLTCRHVIGSSSKVKVVMCHAQKVRVTGNVVYATPSESVYDLAVVEFPNPRVKLVPVRETRRYDQGEQCFAVGYALFGQNQHMKPTVTAGVLSNVVSWQGNPIMLQSTCAVHAGVSGGALFNQQGQLMGIVVSNAKDVQLKACYPHLNFIIPSTTFAKAMDRFVQTKDAGCLSEFDSNNHYLQDVWKLQEPKPLLQSKI</sequence>
<dbReference type="GO" id="GO:0031998">
    <property type="term" value="P:regulation of fatty acid beta-oxidation"/>
    <property type="evidence" value="ECO:0000318"/>
    <property type="project" value="GO_Central"/>
</dbReference>
<dbReference type="InterPro" id="IPR043504">
    <property type="entry name" value="Peptidase_S1_PA_chymotrypsin"/>
</dbReference>
<dbReference type="InterPro" id="IPR039245">
    <property type="entry name" value="TYSND1/DEG15"/>
</dbReference>
<dbReference type="AlphaFoldDB" id="C3Y246"/>
<reference evidence="2" key="1">
    <citation type="journal article" date="2008" name="Nature">
        <title>The amphioxus genome and the evolution of the chordate karyotype.</title>
        <authorList>
            <consortium name="US DOE Joint Genome Institute (JGI-PGF)"/>
            <person name="Putnam N.H."/>
            <person name="Butts T."/>
            <person name="Ferrier D.E.K."/>
            <person name="Furlong R.F."/>
            <person name="Hellsten U."/>
            <person name="Kawashima T."/>
            <person name="Robinson-Rechavi M."/>
            <person name="Shoguchi E."/>
            <person name="Terry A."/>
            <person name="Yu J.-K."/>
            <person name="Benito-Gutierrez E.L."/>
            <person name="Dubchak I."/>
            <person name="Garcia-Fernandez J."/>
            <person name="Gibson-Brown J.J."/>
            <person name="Grigoriev I.V."/>
            <person name="Horton A.C."/>
            <person name="de Jong P.J."/>
            <person name="Jurka J."/>
            <person name="Kapitonov V.V."/>
            <person name="Kohara Y."/>
            <person name="Kuroki Y."/>
            <person name="Lindquist E."/>
            <person name="Lucas S."/>
            <person name="Osoegawa K."/>
            <person name="Pennacchio L.A."/>
            <person name="Salamov A.A."/>
            <person name="Satou Y."/>
            <person name="Sauka-Spengler T."/>
            <person name="Schmutz J."/>
            <person name="Shin-I T."/>
            <person name="Toyoda A."/>
            <person name="Bronner-Fraser M."/>
            <person name="Fujiyama A."/>
            <person name="Holland L.Z."/>
            <person name="Holland P.W.H."/>
            <person name="Satoh N."/>
            <person name="Rokhsar D.S."/>
        </authorList>
    </citation>
    <scope>NUCLEOTIDE SEQUENCE [LARGE SCALE GENOMIC DNA]</scope>
    <source>
        <strain evidence="2">S238N-H82</strain>
        <tissue evidence="2">Testes</tissue>
    </source>
</reference>
<proteinExistence type="inferred from homology"/>
<dbReference type="OMA" id="CWKSTEW"/>
<dbReference type="SUPFAM" id="SSF50494">
    <property type="entry name" value="Trypsin-like serine proteases"/>
    <property type="match status" value="2"/>
</dbReference>
<dbReference type="MEROPS" id="S01.286"/>
<dbReference type="Proteomes" id="UP000001554">
    <property type="component" value="Chromosome 2"/>
</dbReference>
<name>C3Y246_BRAFL</name>
<dbReference type="OrthoDB" id="17845at2759"/>
<dbReference type="FunFam" id="2.40.10.10:FF:000439">
    <property type="match status" value="1"/>
</dbReference>
<evidence type="ECO:0000313" key="2">
    <source>
        <dbReference type="EMBL" id="EEN65936.1"/>
    </source>
</evidence>
<dbReference type="EC" id="3.4.21.-" evidence="1"/>